<dbReference type="SUPFAM" id="SSF49401">
    <property type="entry name" value="Bacterial adhesins"/>
    <property type="match status" value="1"/>
</dbReference>
<protein>
    <submittedName>
        <fullName evidence="3">Fimbrial adhesion protein</fullName>
    </submittedName>
</protein>
<keyword evidence="1" id="KW-0732">Signal</keyword>
<dbReference type="EMBL" id="LXEP01000044">
    <property type="protein sequence ID" value="OAT17132.1"/>
    <property type="molecule type" value="Genomic_DNA"/>
</dbReference>
<dbReference type="InterPro" id="IPR036937">
    <property type="entry name" value="Adhesion_dom_fimbrial_sf"/>
</dbReference>
<dbReference type="InterPro" id="IPR000259">
    <property type="entry name" value="Adhesion_dom_fimbrial"/>
</dbReference>
<dbReference type="InterPro" id="IPR008966">
    <property type="entry name" value="Adhesion_dom_sf"/>
</dbReference>
<organism evidence="3 4">
    <name type="scientific">Buttiauxella gaviniae ATCC 51604</name>
    <dbReference type="NCBI Taxonomy" id="1354253"/>
    <lineage>
        <taxon>Bacteria</taxon>
        <taxon>Pseudomonadati</taxon>
        <taxon>Pseudomonadota</taxon>
        <taxon>Gammaproteobacteria</taxon>
        <taxon>Enterobacterales</taxon>
        <taxon>Enterobacteriaceae</taxon>
        <taxon>Buttiauxella</taxon>
    </lineage>
</organism>
<dbReference type="PANTHER" id="PTHR33420">
    <property type="entry name" value="FIMBRIAL SUBUNIT ELFA-RELATED"/>
    <property type="match status" value="1"/>
</dbReference>
<evidence type="ECO:0000256" key="1">
    <source>
        <dbReference type="SAM" id="SignalP"/>
    </source>
</evidence>
<proteinExistence type="predicted"/>
<dbReference type="Pfam" id="PF00419">
    <property type="entry name" value="Fimbrial"/>
    <property type="match status" value="1"/>
</dbReference>
<dbReference type="PATRIC" id="fig|1354253.4.peg.4494"/>
<accession>A0A1B7HNB8</accession>
<evidence type="ECO:0000259" key="2">
    <source>
        <dbReference type="Pfam" id="PF00419"/>
    </source>
</evidence>
<name>A0A1B7HNB8_9ENTR</name>
<feature type="chain" id="PRO_5008593112" evidence="1">
    <location>
        <begin position="22"/>
        <end position="188"/>
    </location>
</feature>
<evidence type="ECO:0000313" key="3">
    <source>
        <dbReference type="EMBL" id="OAT17132.1"/>
    </source>
</evidence>
<dbReference type="GO" id="GO:0009289">
    <property type="term" value="C:pilus"/>
    <property type="evidence" value="ECO:0007669"/>
    <property type="project" value="InterPro"/>
</dbReference>
<evidence type="ECO:0000313" key="4">
    <source>
        <dbReference type="Proteomes" id="UP000078504"/>
    </source>
</evidence>
<sequence length="188" mass="18487">MKKYLLAGVVSVILGTSLANAADGTITFNGMVTASACTAITGVSANGAAPSANANVSLPNITDSTLNALTPGSYIGQTGFSILLTGCQAAAPLGNVRTAFTAAVSPASDPYVMGNTAVGGDTNVAVAILTPGGAQVDLNGGSHQDPGAVLPATSGPITLSYMAAYKPLTNTVLAGPVTGTAEYIISYY</sequence>
<dbReference type="Proteomes" id="UP000078504">
    <property type="component" value="Unassembled WGS sequence"/>
</dbReference>
<dbReference type="Gene3D" id="2.60.40.1090">
    <property type="entry name" value="Fimbrial-type adhesion domain"/>
    <property type="match status" value="1"/>
</dbReference>
<dbReference type="GO" id="GO:0043709">
    <property type="term" value="P:cell adhesion involved in single-species biofilm formation"/>
    <property type="evidence" value="ECO:0007669"/>
    <property type="project" value="TreeGrafter"/>
</dbReference>
<comment type="caution">
    <text evidence="3">The sequence shown here is derived from an EMBL/GenBank/DDBJ whole genome shotgun (WGS) entry which is preliminary data.</text>
</comment>
<reference evidence="3 4" key="1">
    <citation type="submission" date="2016-04" db="EMBL/GenBank/DDBJ databases">
        <title>ATOL: Assembling a taxonomically balanced genome-scale reconstruction of the evolutionary history of the Enterobacteriaceae.</title>
        <authorList>
            <person name="Plunkett G.III."/>
            <person name="Neeno-Eckwall E.C."/>
            <person name="Glasner J.D."/>
            <person name="Perna N.T."/>
        </authorList>
    </citation>
    <scope>NUCLEOTIDE SEQUENCE [LARGE SCALE GENOMIC DNA]</scope>
    <source>
        <strain evidence="3 4">ATCC 51604</strain>
    </source>
</reference>
<dbReference type="InterPro" id="IPR050263">
    <property type="entry name" value="Bact_Fimbrial_Adh_Pro"/>
</dbReference>
<feature type="signal peptide" evidence="1">
    <location>
        <begin position="1"/>
        <end position="21"/>
    </location>
</feature>
<dbReference type="AlphaFoldDB" id="A0A1B7HNB8"/>
<dbReference type="RefSeq" id="WP_064518859.1">
    <property type="nucleotide sequence ID" value="NZ_LXEP01000044.1"/>
</dbReference>
<gene>
    <name evidence="3" type="ORF">M977_04378</name>
</gene>
<feature type="domain" description="Fimbrial-type adhesion" evidence="2">
    <location>
        <begin position="27"/>
        <end position="187"/>
    </location>
</feature>
<dbReference type="PANTHER" id="PTHR33420:SF10">
    <property type="entry name" value="FIMBRIAE MAJOR SUBUNIT"/>
    <property type="match status" value="1"/>
</dbReference>